<dbReference type="OrthoDB" id="271452at2"/>
<organism evidence="1 2">
    <name type="scientific">Novipirellula galeiformis</name>
    <dbReference type="NCBI Taxonomy" id="2528004"/>
    <lineage>
        <taxon>Bacteria</taxon>
        <taxon>Pseudomonadati</taxon>
        <taxon>Planctomycetota</taxon>
        <taxon>Planctomycetia</taxon>
        <taxon>Pirellulales</taxon>
        <taxon>Pirellulaceae</taxon>
        <taxon>Novipirellula</taxon>
    </lineage>
</organism>
<protein>
    <submittedName>
        <fullName evidence="1">Uncharacterized protein</fullName>
    </submittedName>
</protein>
<accession>A0A5C6BWE4</accession>
<gene>
    <name evidence="1" type="ORF">Pla52o_55160</name>
</gene>
<evidence type="ECO:0000313" key="1">
    <source>
        <dbReference type="EMBL" id="TWU14979.1"/>
    </source>
</evidence>
<dbReference type="AlphaFoldDB" id="A0A5C6BWE4"/>
<dbReference type="Proteomes" id="UP000316304">
    <property type="component" value="Unassembled WGS sequence"/>
</dbReference>
<keyword evidence="2" id="KW-1185">Reference proteome</keyword>
<proteinExistence type="predicted"/>
<name>A0A5C6BWE4_9BACT</name>
<evidence type="ECO:0000313" key="2">
    <source>
        <dbReference type="Proteomes" id="UP000316304"/>
    </source>
</evidence>
<dbReference type="RefSeq" id="WP_146597413.1">
    <property type="nucleotide sequence ID" value="NZ_SJPT01000016.1"/>
</dbReference>
<reference evidence="1 2" key="1">
    <citation type="submission" date="2019-02" db="EMBL/GenBank/DDBJ databases">
        <title>Deep-cultivation of Planctomycetes and their phenomic and genomic characterization uncovers novel biology.</title>
        <authorList>
            <person name="Wiegand S."/>
            <person name="Jogler M."/>
            <person name="Boedeker C."/>
            <person name="Pinto D."/>
            <person name="Vollmers J."/>
            <person name="Rivas-Marin E."/>
            <person name="Kohn T."/>
            <person name="Peeters S.H."/>
            <person name="Heuer A."/>
            <person name="Rast P."/>
            <person name="Oberbeckmann S."/>
            <person name="Bunk B."/>
            <person name="Jeske O."/>
            <person name="Meyerdierks A."/>
            <person name="Storesund J.E."/>
            <person name="Kallscheuer N."/>
            <person name="Luecker S."/>
            <person name="Lage O.M."/>
            <person name="Pohl T."/>
            <person name="Merkel B.J."/>
            <person name="Hornburger P."/>
            <person name="Mueller R.-W."/>
            <person name="Bruemmer F."/>
            <person name="Labrenz M."/>
            <person name="Spormann A.M."/>
            <person name="Op Den Camp H."/>
            <person name="Overmann J."/>
            <person name="Amann R."/>
            <person name="Jetten M.S.M."/>
            <person name="Mascher T."/>
            <person name="Medema M.H."/>
            <person name="Devos D.P."/>
            <person name="Kaster A.-K."/>
            <person name="Ovreas L."/>
            <person name="Rohde M."/>
            <person name="Galperin M.Y."/>
            <person name="Jogler C."/>
        </authorList>
    </citation>
    <scope>NUCLEOTIDE SEQUENCE [LARGE SCALE GENOMIC DNA]</scope>
    <source>
        <strain evidence="1 2">Pla52o</strain>
    </source>
</reference>
<sequence length="188" mass="21827">MVPLSKPIYRYCVDQKDVIVCINDWWLAFAKENHSAELNELTVVGKSLWEFIVDEPTRTLYKEIHNWVRMSGTPITIPFRCDSPVLQRYMQLTINRAANGGLRYESALIRALPQRHLSVFEPSQPRTKAFLTMCSFCKRTLIEPSGWLEMENIAIKLQMYETQTVPGLHYTVCPECASQFQQEQLQPN</sequence>
<dbReference type="EMBL" id="SJPT01000016">
    <property type="protein sequence ID" value="TWU14979.1"/>
    <property type="molecule type" value="Genomic_DNA"/>
</dbReference>
<comment type="caution">
    <text evidence="1">The sequence shown here is derived from an EMBL/GenBank/DDBJ whole genome shotgun (WGS) entry which is preliminary data.</text>
</comment>